<sequence length="39" mass="4372">MNCPDSSWTKSDLCKANVARLEKCPMSMPFMPVLGLKKN</sequence>
<reference evidence="1" key="1">
    <citation type="journal article" date="2018" name="J. Asia-Pac. Entomol.">
        <title>Molecular characterization and expression analysis of putative odorant carrier proteins in Adelphocoris lineolatus.</title>
        <authorList>
            <person name="Xiao Y."/>
            <person name="Sun L."/>
            <person name="Wang Q."/>
            <person name="Zhang Q."/>
            <person name="Gu S.-H."/>
            <person name="Khashaveh A."/>
            <person name="Liu Z.-W."/>
            <person name="Zhang Y.-J."/>
        </authorList>
    </citation>
    <scope>NUCLEOTIDE SEQUENCE</scope>
</reference>
<dbReference type="EMBL" id="MG191341">
    <property type="protein sequence ID" value="AXS78224.1"/>
    <property type="molecule type" value="mRNA"/>
</dbReference>
<accession>A0A346RVI4</accession>
<evidence type="ECO:0000313" key="1">
    <source>
        <dbReference type="EMBL" id="AXS78224.1"/>
    </source>
</evidence>
<proteinExistence type="evidence at transcript level"/>
<dbReference type="AlphaFoldDB" id="A0A346RVI4"/>
<gene>
    <name evidence="1" type="primary">OBP32</name>
</gene>
<organism evidence="1">
    <name type="scientific">Adelphocoris lineolatus</name>
    <name type="common">Alfalfa plant bug</name>
    <dbReference type="NCBI Taxonomy" id="236346"/>
    <lineage>
        <taxon>Eukaryota</taxon>
        <taxon>Metazoa</taxon>
        <taxon>Ecdysozoa</taxon>
        <taxon>Arthropoda</taxon>
        <taxon>Hexapoda</taxon>
        <taxon>Insecta</taxon>
        <taxon>Pterygota</taxon>
        <taxon>Neoptera</taxon>
        <taxon>Paraneoptera</taxon>
        <taxon>Hemiptera</taxon>
        <taxon>Heteroptera</taxon>
        <taxon>Panheteroptera</taxon>
        <taxon>Cimicomorpha</taxon>
        <taxon>Miridae</taxon>
        <taxon>Mirini</taxon>
        <taxon>Adelphocoris</taxon>
    </lineage>
</organism>
<protein>
    <submittedName>
        <fullName evidence="1">Odorant-binding protein 32</fullName>
    </submittedName>
</protein>
<name>A0A346RVI4_ADELI</name>